<dbReference type="PATRIC" id="fig|1194404.4.peg.2200"/>
<reference evidence="2 3" key="1">
    <citation type="journal article" date="2013" name="PLoS Pathog.">
        <title>Genomic analysis of the Kiwifruit pathogen Pseudomonas syringae pv. actinidiae provides insight into the origins of an emergent plant disease.</title>
        <authorList>
            <person name="McCann H.C."/>
            <person name="Rikkerink E.H."/>
            <person name="Bertels F."/>
            <person name="Fiers M."/>
            <person name="Lu A."/>
            <person name="Rees-George J."/>
            <person name="Andersen M.T."/>
            <person name="Gleave A.P."/>
            <person name="Haubold B."/>
            <person name="Wohlers M.W."/>
            <person name="Guttman D.S."/>
            <person name="Wang P.W."/>
            <person name="Straub C."/>
            <person name="Vanneste J.L."/>
            <person name="Rainey P.B."/>
            <person name="Templeton M.D."/>
        </authorList>
    </citation>
    <scope>NUCLEOTIDE SEQUENCE [LARGE SCALE GENOMIC DNA]</scope>
    <source>
        <strain evidence="2 3">ICMP 18807</strain>
    </source>
</reference>
<evidence type="ECO:0000313" key="3">
    <source>
        <dbReference type="Proteomes" id="UP000015729"/>
    </source>
</evidence>
<comment type="caution">
    <text evidence="2">The sequence shown here is derived from an EMBL/GenBank/DDBJ whole genome shotgun (WGS) entry which is preliminary data.</text>
</comment>
<sequence length="47" mass="4942">LCAVGSGAALIYATPWVVRGLSQFNNYSLAPVLLVVLVLIGVIADRK</sequence>
<dbReference type="AlphaFoldDB" id="S6URU7"/>
<dbReference type="Proteomes" id="UP000015729">
    <property type="component" value="Unassembled WGS sequence"/>
</dbReference>
<dbReference type="EMBL" id="AOKG01000711">
    <property type="protein sequence ID" value="EPN58219.1"/>
    <property type="molecule type" value="Genomic_DNA"/>
</dbReference>
<dbReference type="Pfam" id="PF11872">
    <property type="entry name" value="DUF3392"/>
    <property type="match status" value="1"/>
</dbReference>
<evidence type="ECO:0000313" key="2">
    <source>
        <dbReference type="EMBL" id="EPN58219.1"/>
    </source>
</evidence>
<evidence type="ECO:0000256" key="1">
    <source>
        <dbReference type="SAM" id="Phobius"/>
    </source>
</evidence>
<evidence type="ECO:0008006" key="4">
    <source>
        <dbReference type="Google" id="ProtNLM"/>
    </source>
</evidence>
<feature type="transmembrane region" description="Helical" evidence="1">
    <location>
        <begin position="24"/>
        <end position="44"/>
    </location>
</feature>
<keyword evidence="1" id="KW-0472">Membrane</keyword>
<accession>S6URU7</accession>
<dbReference type="InterPro" id="IPR021813">
    <property type="entry name" value="DUF3392"/>
</dbReference>
<keyword evidence="1" id="KW-0812">Transmembrane</keyword>
<gene>
    <name evidence="2" type="ORF">A244_10595</name>
</gene>
<keyword evidence="1" id="KW-1133">Transmembrane helix</keyword>
<proteinExistence type="predicted"/>
<protein>
    <recommendedName>
        <fullName evidence="4">DUF3392 domain-containing protein</fullName>
    </recommendedName>
</protein>
<organism evidence="2 3">
    <name type="scientific">Pseudomonas syringae pv. actinidiae ICMP 18807</name>
    <dbReference type="NCBI Taxonomy" id="1194404"/>
    <lineage>
        <taxon>Bacteria</taxon>
        <taxon>Pseudomonadati</taxon>
        <taxon>Pseudomonadota</taxon>
        <taxon>Gammaproteobacteria</taxon>
        <taxon>Pseudomonadales</taxon>
        <taxon>Pseudomonadaceae</taxon>
        <taxon>Pseudomonas</taxon>
        <taxon>Pseudomonas syringae</taxon>
    </lineage>
</organism>
<name>S6URU7_PSESF</name>
<feature type="non-terminal residue" evidence="2">
    <location>
        <position position="1"/>
    </location>
</feature>